<dbReference type="KEGG" id="sgbi:P3F81_12235"/>
<keyword evidence="3" id="KW-1185">Reference proteome</keyword>
<keyword evidence="1" id="KW-0472">Membrane</keyword>
<organism evidence="2 3">
    <name type="scientific">Selenobaculum gibii</name>
    <dbReference type="NCBI Taxonomy" id="3054208"/>
    <lineage>
        <taxon>Bacteria</taxon>
        <taxon>Bacillati</taxon>
        <taxon>Bacillota</taxon>
        <taxon>Negativicutes</taxon>
        <taxon>Selenomonadales</taxon>
        <taxon>Selenomonadaceae</taxon>
        <taxon>Selenobaculum</taxon>
    </lineage>
</organism>
<keyword evidence="1" id="KW-0812">Transmembrane</keyword>
<evidence type="ECO:0000256" key="1">
    <source>
        <dbReference type="SAM" id="Phobius"/>
    </source>
</evidence>
<sequence length="219" mass="25440">MKTESKPTKIKLPPVRLDVETLFNIEELANKYYKKITFKLENTTHTYSFNSITEINSIKDYRFHNMYITFDEYPHPISINLSNLHGEIIISTDSPQDLGTAAKLKALFTDTSSIFIKLLYHNESIIFIPLLFACLSLISCYLFFSTQTIISISSFVYLLTTMIITIKTVKFPNYSIIYIRKKPLTFMQLIKIEKKTLIIYFIFPIVIAVLSFLLGKLFK</sequence>
<keyword evidence="1" id="KW-1133">Transmembrane helix</keyword>
<protein>
    <submittedName>
        <fullName evidence="2">Uncharacterized protein</fullName>
    </submittedName>
</protein>
<gene>
    <name evidence="2" type="ORF">P3F81_12235</name>
</gene>
<feature type="transmembrane region" description="Helical" evidence="1">
    <location>
        <begin position="125"/>
        <end position="144"/>
    </location>
</feature>
<proteinExistence type="predicted"/>
<accession>A0A9Y2ER12</accession>
<dbReference type="Proteomes" id="UP001243623">
    <property type="component" value="Chromosome"/>
</dbReference>
<reference evidence="2" key="1">
    <citation type="submission" date="2023-03" db="EMBL/GenBank/DDBJ databases">
        <title>Selenobaculum gbiensis gen. nov. sp. nov., a new bacterium isolated from the gut microbiota of IBD patient.</title>
        <authorList>
            <person name="Yeo S."/>
            <person name="Park H."/>
            <person name="Huh C.S."/>
        </authorList>
    </citation>
    <scope>NUCLEOTIDE SEQUENCE</scope>
    <source>
        <strain evidence="2">ICN-92133</strain>
    </source>
</reference>
<evidence type="ECO:0000313" key="3">
    <source>
        <dbReference type="Proteomes" id="UP001243623"/>
    </source>
</evidence>
<dbReference type="EMBL" id="CP120678">
    <property type="protein sequence ID" value="WIW70637.1"/>
    <property type="molecule type" value="Genomic_DNA"/>
</dbReference>
<feature type="transmembrane region" description="Helical" evidence="1">
    <location>
        <begin position="156"/>
        <end position="176"/>
    </location>
</feature>
<name>A0A9Y2ER12_9FIRM</name>
<dbReference type="RefSeq" id="WP_309320480.1">
    <property type="nucleotide sequence ID" value="NZ_CP120678.1"/>
</dbReference>
<feature type="transmembrane region" description="Helical" evidence="1">
    <location>
        <begin position="197"/>
        <end position="218"/>
    </location>
</feature>
<dbReference type="AlphaFoldDB" id="A0A9Y2ER12"/>
<evidence type="ECO:0000313" key="2">
    <source>
        <dbReference type="EMBL" id="WIW70637.1"/>
    </source>
</evidence>